<evidence type="ECO:0000313" key="2">
    <source>
        <dbReference type="EMBL" id="CAB4150796.1"/>
    </source>
</evidence>
<dbReference type="EMBL" id="LR796309">
    <property type="protein sequence ID" value="CAB4136009.1"/>
    <property type="molecule type" value="Genomic_DNA"/>
</dbReference>
<organism evidence="2">
    <name type="scientific">uncultured Caudovirales phage</name>
    <dbReference type="NCBI Taxonomy" id="2100421"/>
    <lineage>
        <taxon>Viruses</taxon>
        <taxon>Duplodnaviria</taxon>
        <taxon>Heunggongvirae</taxon>
        <taxon>Uroviricota</taxon>
        <taxon>Caudoviricetes</taxon>
        <taxon>Peduoviridae</taxon>
        <taxon>Maltschvirus</taxon>
        <taxon>Maltschvirus maltsch</taxon>
    </lineage>
</organism>
<evidence type="ECO:0000313" key="1">
    <source>
        <dbReference type="EMBL" id="CAB4136009.1"/>
    </source>
</evidence>
<gene>
    <name evidence="1" type="ORF">UFOVP298_6</name>
    <name evidence="2" type="ORF">UFOVP572_33</name>
</gene>
<proteinExistence type="predicted"/>
<accession>A0A6J5N0G9</accession>
<dbReference type="EMBL" id="LR796552">
    <property type="protein sequence ID" value="CAB4150796.1"/>
    <property type="molecule type" value="Genomic_DNA"/>
</dbReference>
<protein>
    <submittedName>
        <fullName evidence="2">Uncharacterized protein</fullName>
    </submittedName>
</protein>
<sequence length="68" mass="7954">MNSYLDPDHWVNGGEHDFSDPIAKAFTELENENKRLRAALQRIRDCDWVITLPDRMDAVRQIAREALE</sequence>
<reference evidence="2" key="1">
    <citation type="submission" date="2020-04" db="EMBL/GenBank/DDBJ databases">
        <authorList>
            <person name="Chiriac C."/>
            <person name="Salcher M."/>
            <person name="Ghai R."/>
            <person name="Kavagutti S V."/>
        </authorList>
    </citation>
    <scope>NUCLEOTIDE SEQUENCE</scope>
</reference>
<name>A0A6J5N0G9_9CAUD</name>